<feature type="signal peptide" evidence="1">
    <location>
        <begin position="1"/>
        <end position="16"/>
    </location>
</feature>
<evidence type="ECO:0008006" key="4">
    <source>
        <dbReference type="Google" id="ProtNLM"/>
    </source>
</evidence>
<proteinExistence type="predicted"/>
<gene>
    <name evidence="2" type="ORF">CAMP_LOCUS17411</name>
</gene>
<sequence length="119" mass="13429">MWTVFVLVSLYGPAFGSILMPHTIYSTRTFVGNMEPIGSVIAADSAADEIPVVVATQHNRNCFFTPVQCMLPLADTHKDVQTLHGVYQPSLPVRRSAPWSSSPYQKRTQNNRFFEWLSR</sequence>
<dbReference type="Proteomes" id="UP001152747">
    <property type="component" value="Unassembled WGS sequence"/>
</dbReference>
<evidence type="ECO:0000313" key="2">
    <source>
        <dbReference type="EMBL" id="CAI5454774.1"/>
    </source>
</evidence>
<dbReference type="EMBL" id="CANHGI010000006">
    <property type="protein sequence ID" value="CAI5454774.1"/>
    <property type="molecule type" value="Genomic_DNA"/>
</dbReference>
<organism evidence="2 3">
    <name type="scientific">Caenorhabditis angaria</name>
    <dbReference type="NCBI Taxonomy" id="860376"/>
    <lineage>
        <taxon>Eukaryota</taxon>
        <taxon>Metazoa</taxon>
        <taxon>Ecdysozoa</taxon>
        <taxon>Nematoda</taxon>
        <taxon>Chromadorea</taxon>
        <taxon>Rhabditida</taxon>
        <taxon>Rhabditina</taxon>
        <taxon>Rhabditomorpha</taxon>
        <taxon>Rhabditoidea</taxon>
        <taxon>Rhabditidae</taxon>
        <taxon>Peloderinae</taxon>
        <taxon>Caenorhabditis</taxon>
    </lineage>
</organism>
<dbReference type="OrthoDB" id="5781340at2759"/>
<keyword evidence="1" id="KW-0732">Signal</keyword>
<protein>
    <recommendedName>
        <fullName evidence="4">Secreted protein</fullName>
    </recommendedName>
</protein>
<evidence type="ECO:0000256" key="1">
    <source>
        <dbReference type="SAM" id="SignalP"/>
    </source>
</evidence>
<feature type="chain" id="PRO_5040269543" description="Secreted protein" evidence="1">
    <location>
        <begin position="17"/>
        <end position="119"/>
    </location>
</feature>
<evidence type="ECO:0000313" key="3">
    <source>
        <dbReference type="Proteomes" id="UP001152747"/>
    </source>
</evidence>
<comment type="caution">
    <text evidence="2">The sequence shown here is derived from an EMBL/GenBank/DDBJ whole genome shotgun (WGS) entry which is preliminary data.</text>
</comment>
<reference evidence="2" key="1">
    <citation type="submission" date="2022-11" db="EMBL/GenBank/DDBJ databases">
        <authorList>
            <person name="Kikuchi T."/>
        </authorList>
    </citation>
    <scope>NUCLEOTIDE SEQUENCE</scope>
    <source>
        <strain evidence="2">PS1010</strain>
    </source>
</reference>
<accession>A0A9P1IYM7</accession>
<dbReference type="AlphaFoldDB" id="A0A9P1IYM7"/>
<name>A0A9P1IYM7_9PELO</name>
<keyword evidence="3" id="KW-1185">Reference proteome</keyword>